<accession>A0A485NIW3</accession>
<name>A0A485NIW3_LYNPA</name>
<reference evidence="1 2" key="1">
    <citation type="submission" date="2019-01" db="EMBL/GenBank/DDBJ databases">
        <authorList>
            <person name="Alioto T."/>
            <person name="Alioto T."/>
        </authorList>
    </citation>
    <scope>NUCLEOTIDE SEQUENCE [LARGE SCALE GENOMIC DNA]</scope>
</reference>
<dbReference type="Gene3D" id="3.60.10.10">
    <property type="entry name" value="Endonuclease/exonuclease/phosphatase"/>
    <property type="match status" value="1"/>
</dbReference>
<organism evidence="1 2">
    <name type="scientific">Lynx pardinus</name>
    <name type="common">Iberian lynx</name>
    <name type="synonym">Felis pardina</name>
    <dbReference type="NCBI Taxonomy" id="191816"/>
    <lineage>
        <taxon>Eukaryota</taxon>
        <taxon>Metazoa</taxon>
        <taxon>Chordata</taxon>
        <taxon>Craniata</taxon>
        <taxon>Vertebrata</taxon>
        <taxon>Euteleostomi</taxon>
        <taxon>Mammalia</taxon>
        <taxon>Eutheria</taxon>
        <taxon>Laurasiatheria</taxon>
        <taxon>Carnivora</taxon>
        <taxon>Feliformia</taxon>
        <taxon>Felidae</taxon>
        <taxon>Felinae</taxon>
        <taxon>Lynx</taxon>
    </lineage>
</organism>
<evidence type="ECO:0000313" key="1">
    <source>
        <dbReference type="EMBL" id="VFV30122.1"/>
    </source>
</evidence>
<dbReference type="Proteomes" id="UP000386466">
    <property type="component" value="Unassembled WGS sequence"/>
</dbReference>
<sequence>ILRNAKGSEERVMDNNTIIAEDFNTPLSTMDRSFRQKINKETLDLNYTLDYMDLTDIYRTL</sequence>
<gene>
    <name evidence="1" type="ORF">LYPA_23C014107</name>
</gene>
<protein>
    <submittedName>
        <fullName evidence="1">Uncharacterized protein</fullName>
    </submittedName>
</protein>
<dbReference type="EMBL" id="CAAGRJ010013538">
    <property type="protein sequence ID" value="VFV30122.1"/>
    <property type="molecule type" value="Genomic_DNA"/>
</dbReference>
<evidence type="ECO:0000313" key="2">
    <source>
        <dbReference type="Proteomes" id="UP000386466"/>
    </source>
</evidence>
<keyword evidence="2" id="KW-1185">Reference proteome</keyword>
<dbReference type="InterPro" id="IPR036691">
    <property type="entry name" value="Endo/exonu/phosph_ase_sf"/>
</dbReference>
<feature type="non-terminal residue" evidence="1">
    <location>
        <position position="1"/>
    </location>
</feature>
<dbReference type="AlphaFoldDB" id="A0A485NIW3"/>
<proteinExistence type="predicted"/>